<keyword evidence="1" id="KW-1133">Transmembrane helix</keyword>
<accession>A0A9D8PPC0</accession>
<feature type="transmembrane region" description="Helical" evidence="1">
    <location>
        <begin position="122"/>
        <end position="140"/>
    </location>
</feature>
<keyword evidence="1" id="KW-0812">Transmembrane</keyword>
<dbReference type="AlphaFoldDB" id="A0A9D8PPC0"/>
<reference evidence="2" key="1">
    <citation type="journal article" date="2021" name="Environ. Microbiol.">
        <title>Genomic characterization of three novel Desulfobacterota classes expand the metabolic and phylogenetic diversity of the phylum.</title>
        <authorList>
            <person name="Murphy C.L."/>
            <person name="Biggerstaff J."/>
            <person name="Eichhorn A."/>
            <person name="Ewing E."/>
            <person name="Shahan R."/>
            <person name="Soriano D."/>
            <person name="Stewart S."/>
            <person name="VanMol K."/>
            <person name="Walker R."/>
            <person name="Walters P."/>
            <person name="Elshahed M.S."/>
            <person name="Youssef N.H."/>
        </authorList>
    </citation>
    <scope>NUCLEOTIDE SEQUENCE</scope>
    <source>
        <strain evidence="2">Zod_Metabat.24</strain>
    </source>
</reference>
<gene>
    <name evidence="2" type="ORF">JW984_07550</name>
</gene>
<feature type="transmembrane region" description="Helical" evidence="1">
    <location>
        <begin position="82"/>
        <end position="101"/>
    </location>
</feature>
<organism evidence="2 3">
    <name type="scientific">Candidatus Zymogenus saltonus</name>
    <dbReference type="NCBI Taxonomy" id="2844893"/>
    <lineage>
        <taxon>Bacteria</taxon>
        <taxon>Deltaproteobacteria</taxon>
        <taxon>Candidatus Zymogenia</taxon>
        <taxon>Candidatus Zymogeniales</taxon>
        <taxon>Candidatus Zymogenaceae</taxon>
        <taxon>Candidatus Zymogenus</taxon>
    </lineage>
</organism>
<feature type="transmembrane region" description="Helical" evidence="1">
    <location>
        <begin position="6"/>
        <end position="27"/>
    </location>
</feature>
<evidence type="ECO:0000313" key="2">
    <source>
        <dbReference type="EMBL" id="MBN1573032.1"/>
    </source>
</evidence>
<comment type="caution">
    <text evidence="2">The sequence shown here is derived from an EMBL/GenBank/DDBJ whole genome shotgun (WGS) entry which is preliminary data.</text>
</comment>
<keyword evidence="1" id="KW-0472">Membrane</keyword>
<reference evidence="2" key="2">
    <citation type="submission" date="2021-01" db="EMBL/GenBank/DDBJ databases">
        <authorList>
            <person name="Hahn C.R."/>
            <person name="Youssef N.H."/>
            <person name="Elshahed M."/>
        </authorList>
    </citation>
    <scope>NUCLEOTIDE SEQUENCE</scope>
    <source>
        <strain evidence="2">Zod_Metabat.24</strain>
    </source>
</reference>
<dbReference type="EMBL" id="JAFGIX010000035">
    <property type="protein sequence ID" value="MBN1573032.1"/>
    <property type="molecule type" value="Genomic_DNA"/>
</dbReference>
<feature type="transmembrane region" description="Helical" evidence="1">
    <location>
        <begin position="56"/>
        <end position="76"/>
    </location>
</feature>
<protein>
    <recommendedName>
        <fullName evidence="4">DUF1761 domain-containing protein</fullName>
    </recommendedName>
</protein>
<dbReference type="Proteomes" id="UP000809273">
    <property type="component" value="Unassembled WGS sequence"/>
</dbReference>
<name>A0A9D8PPC0_9DELT</name>
<evidence type="ECO:0000256" key="1">
    <source>
        <dbReference type="SAM" id="Phobius"/>
    </source>
</evidence>
<evidence type="ECO:0000313" key="3">
    <source>
        <dbReference type="Proteomes" id="UP000809273"/>
    </source>
</evidence>
<proteinExistence type="predicted"/>
<sequence>MELDILRTLLGGFLASVASFFVLGFLYGNPAVAKIYKNAEGSPALKKWESNPKYIFMQYVGMLIQCLLWALVFAFVRSALPAATICAGLVFGLIIMVMKIFPRLFDMWIQTYYPGKLLATEFINGSIGGFLVGIVLAYVIG</sequence>
<evidence type="ECO:0008006" key="4">
    <source>
        <dbReference type="Google" id="ProtNLM"/>
    </source>
</evidence>